<evidence type="ECO:0000256" key="1">
    <source>
        <dbReference type="ARBA" id="ARBA00022729"/>
    </source>
</evidence>
<feature type="domain" description="Pectinesterase inhibitor" evidence="3">
    <location>
        <begin position="29"/>
        <end position="180"/>
    </location>
</feature>
<dbReference type="InterPro" id="IPR035513">
    <property type="entry name" value="Invertase/methylesterase_inhib"/>
</dbReference>
<evidence type="ECO:0000313" key="4">
    <source>
        <dbReference type="EMBL" id="KAK1677209.1"/>
    </source>
</evidence>
<organism evidence="4 5">
    <name type="scientific">Lolium multiflorum</name>
    <name type="common">Italian ryegrass</name>
    <name type="synonym">Lolium perenne subsp. multiflorum</name>
    <dbReference type="NCBI Taxonomy" id="4521"/>
    <lineage>
        <taxon>Eukaryota</taxon>
        <taxon>Viridiplantae</taxon>
        <taxon>Streptophyta</taxon>
        <taxon>Embryophyta</taxon>
        <taxon>Tracheophyta</taxon>
        <taxon>Spermatophyta</taxon>
        <taxon>Magnoliopsida</taxon>
        <taxon>Liliopsida</taxon>
        <taxon>Poales</taxon>
        <taxon>Poaceae</taxon>
        <taxon>BOP clade</taxon>
        <taxon>Pooideae</taxon>
        <taxon>Poodae</taxon>
        <taxon>Poeae</taxon>
        <taxon>Poeae Chloroplast Group 2 (Poeae type)</taxon>
        <taxon>Loliodinae</taxon>
        <taxon>Loliinae</taxon>
        <taxon>Lolium</taxon>
    </lineage>
</organism>
<feature type="signal peptide" evidence="2">
    <location>
        <begin position="1"/>
        <end position="17"/>
    </location>
</feature>
<dbReference type="EMBL" id="JAUUTY010000002">
    <property type="protein sequence ID" value="KAK1677209.1"/>
    <property type="molecule type" value="Genomic_DNA"/>
</dbReference>
<dbReference type="InterPro" id="IPR051955">
    <property type="entry name" value="PME_Inhibitor"/>
</dbReference>
<evidence type="ECO:0000313" key="5">
    <source>
        <dbReference type="Proteomes" id="UP001231189"/>
    </source>
</evidence>
<name>A0AAD8WQW2_LOLMU</name>
<dbReference type="Pfam" id="PF04043">
    <property type="entry name" value="PMEI"/>
    <property type="match status" value="1"/>
</dbReference>
<evidence type="ECO:0000259" key="3">
    <source>
        <dbReference type="SMART" id="SM00856"/>
    </source>
</evidence>
<sequence length="195" mass="20516">MPCFLCLFLLLAAAAAGSPSRAAPVSPAVAAEFVRQSCRSTSFPRACERSLMPRAPAVGRSPRRLAHAALAVAADAARNSSAYIGPPKGGGAMRDCAETARDAADLLRQAAAELGGRMGRASSPRFAWRLSNAQTWASAALTDADTCLDSLATYSSSAPRDDVKRRVVAVEQAASNALALVNRLQPPRRRHQMLS</sequence>
<dbReference type="NCBIfam" id="TIGR01614">
    <property type="entry name" value="PME_inhib"/>
    <property type="match status" value="1"/>
</dbReference>
<dbReference type="SUPFAM" id="SSF101148">
    <property type="entry name" value="Plant invertase/pectin methylesterase inhibitor"/>
    <property type="match status" value="1"/>
</dbReference>
<proteinExistence type="predicted"/>
<reference evidence="4" key="1">
    <citation type="submission" date="2023-07" db="EMBL/GenBank/DDBJ databases">
        <title>A chromosome-level genome assembly of Lolium multiflorum.</title>
        <authorList>
            <person name="Chen Y."/>
            <person name="Copetti D."/>
            <person name="Kolliker R."/>
            <person name="Studer B."/>
        </authorList>
    </citation>
    <scope>NUCLEOTIDE SEQUENCE</scope>
    <source>
        <strain evidence="4">02402/16</strain>
        <tissue evidence="4">Leaf</tissue>
    </source>
</reference>
<dbReference type="PANTHER" id="PTHR31080">
    <property type="entry name" value="PECTINESTERASE INHIBITOR-LIKE"/>
    <property type="match status" value="1"/>
</dbReference>
<dbReference type="AlphaFoldDB" id="A0AAD8WQW2"/>
<protein>
    <recommendedName>
        <fullName evidence="3">Pectinesterase inhibitor domain-containing protein</fullName>
    </recommendedName>
</protein>
<evidence type="ECO:0000256" key="2">
    <source>
        <dbReference type="SAM" id="SignalP"/>
    </source>
</evidence>
<dbReference type="PANTHER" id="PTHR31080:SF285">
    <property type="entry name" value="OS04G0106000 PROTEIN"/>
    <property type="match status" value="1"/>
</dbReference>
<feature type="chain" id="PRO_5042167381" description="Pectinesterase inhibitor domain-containing protein" evidence="2">
    <location>
        <begin position="18"/>
        <end position="195"/>
    </location>
</feature>
<dbReference type="GO" id="GO:0004857">
    <property type="term" value="F:enzyme inhibitor activity"/>
    <property type="evidence" value="ECO:0007669"/>
    <property type="project" value="InterPro"/>
</dbReference>
<keyword evidence="1 2" id="KW-0732">Signal</keyword>
<comment type="caution">
    <text evidence="4">The sequence shown here is derived from an EMBL/GenBank/DDBJ whole genome shotgun (WGS) entry which is preliminary data.</text>
</comment>
<dbReference type="Proteomes" id="UP001231189">
    <property type="component" value="Unassembled WGS sequence"/>
</dbReference>
<dbReference type="CDD" id="cd15798">
    <property type="entry name" value="PMEI-like_3"/>
    <property type="match status" value="1"/>
</dbReference>
<dbReference type="InterPro" id="IPR006501">
    <property type="entry name" value="Pectinesterase_inhib_dom"/>
</dbReference>
<dbReference type="SMART" id="SM00856">
    <property type="entry name" value="PMEI"/>
    <property type="match status" value="1"/>
</dbReference>
<dbReference type="Gene3D" id="1.20.140.40">
    <property type="entry name" value="Invertase/pectin methylesterase inhibitor family protein"/>
    <property type="match status" value="1"/>
</dbReference>
<accession>A0AAD8WQW2</accession>
<gene>
    <name evidence="4" type="ORF">QYE76_038057</name>
</gene>
<keyword evidence="5" id="KW-1185">Reference proteome</keyword>